<evidence type="ECO:0000313" key="2">
    <source>
        <dbReference type="EMBL" id="NAS26860.1"/>
    </source>
</evidence>
<name>A0A7C9J8M1_9ACTN</name>
<gene>
    <name evidence="2" type="ORF">GT755_34980</name>
</gene>
<evidence type="ECO:0000313" key="3">
    <source>
        <dbReference type="Proteomes" id="UP000479526"/>
    </source>
</evidence>
<dbReference type="EMBL" id="WXEW01000012">
    <property type="protein sequence ID" value="NAS26860.1"/>
    <property type="molecule type" value="Genomic_DNA"/>
</dbReference>
<proteinExistence type="predicted"/>
<dbReference type="Proteomes" id="UP000479526">
    <property type="component" value="Unassembled WGS sequence"/>
</dbReference>
<feature type="region of interest" description="Disordered" evidence="1">
    <location>
        <begin position="218"/>
        <end position="239"/>
    </location>
</feature>
<feature type="compositionally biased region" description="Low complexity" evidence="1">
    <location>
        <begin position="218"/>
        <end position="232"/>
    </location>
</feature>
<organism evidence="2 3">
    <name type="scientific">Herbidospora solisilvae</name>
    <dbReference type="NCBI Taxonomy" id="2696284"/>
    <lineage>
        <taxon>Bacteria</taxon>
        <taxon>Bacillati</taxon>
        <taxon>Actinomycetota</taxon>
        <taxon>Actinomycetes</taxon>
        <taxon>Streptosporangiales</taxon>
        <taxon>Streptosporangiaceae</taxon>
        <taxon>Herbidospora</taxon>
    </lineage>
</organism>
<evidence type="ECO:0000256" key="1">
    <source>
        <dbReference type="SAM" id="MobiDB-lite"/>
    </source>
</evidence>
<dbReference type="RefSeq" id="WP_161483838.1">
    <property type="nucleotide sequence ID" value="NZ_WXEW01000012.1"/>
</dbReference>
<reference evidence="2 3" key="1">
    <citation type="submission" date="2020-01" db="EMBL/GenBank/DDBJ databases">
        <title>Herbidospora sp. NEAU-GS84 nov., a novel actinomycete isolated from soil.</title>
        <authorList>
            <person name="Han L."/>
        </authorList>
    </citation>
    <scope>NUCLEOTIDE SEQUENCE [LARGE SCALE GENOMIC DNA]</scope>
    <source>
        <strain evidence="2 3">NEAU-GS84</strain>
    </source>
</reference>
<keyword evidence="3" id="KW-1185">Reference proteome</keyword>
<protein>
    <submittedName>
        <fullName evidence="2">Uncharacterized protein</fullName>
    </submittedName>
</protein>
<sequence length="364" mass="38028">MTTAPARPDGAAQPADRSWIARLRAIVRAGGPSAAAELGDLLASARAHLGASHSISLRIAAATERELSRTRQVDETVAAWSAVHAEAGVSLSPDDPVTMEIASGHLRWLARRARPDDLRRALTAQRAELARRRETLGRHDHWTGVARTDLAVTLLTLPLLEPDTRRTTAEAAELAAEEAGRRAAVLGGHHVLTWEARALEASARLAATGAGTGTVARAARENGPGPTAATGRATGGRAGGGSAAEAVAHALTVAEACVSLGGPLDAGRQIRAALLTAEAHLAADRPGDAERAARLAAGLFAVRSRPWWGGADPGRPWVVIARTGARADAAGHAARALSERSRWFPADSLWRAEVTRLLHTLDGR</sequence>
<accession>A0A7C9J8M1</accession>
<dbReference type="AlphaFoldDB" id="A0A7C9J8M1"/>
<comment type="caution">
    <text evidence="2">The sequence shown here is derived from an EMBL/GenBank/DDBJ whole genome shotgun (WGS) entry which is preliminary data.</text>
</comment>